<sequence>MVSFCDGAAAVHVEGVVVGGDSFAEAHGFAVVAGDGCDCHILAVVEYVDELHHGHAGEPDLFRQGCLCAPGVVASL</sequence>
<evidence type="ECO:0000313" key="1">
    <source>
        <dbReference type="EMBL" id="XDJ26103.1"/>
    </source>
</evidence>
<proteinExistence type="predicted"/>
<name>A0AB39CF92_9CAUD</name>
<protein>
    <submittedName>
        <fullName evidence="1">Uncharacterized protein</fullName>
    </submittedName>
</protein>
<accession>A0AB39CF92</accession>
<dbReference type="EMBL" id="PQ037195">
    <property type="protein sequence ID" value="XDJ26103.1"/>
    <property type="molecule type" value="Genomic_DNA"/>
</dbReference>
<organism evidence="1">
    <name type="scientific">Cutibacterium phage vB_CacS-HV1</name>
    <dbReference type="NCBI Taxonomy" id="3236917"/>
    <lineage>
        <taxon>Viruses</taxon>
        <taxon>Duplodnaviria</taxon>
        <taxon>Heunggongvirae</taxon>
        <taxon>Uroviricota</taxon>
        <taxon>Caudoviricetes</taxon>
        <taxon>Pahexavirus</taxon>
    </lineage>
</organism>
<reference evidence="1" key="1">
    <citation type="submission" date="2024-07" db="EMBL/GenBank/DDBJ databases">
        <title>vB_CacS-HV1, a novel Pahexavirus bacteriophage with lytic and anti-biofilm potential against Cutibacterium acnes.</title>
        <authorList>
            <person name="Xu J."/>
            <person name="Li X."/>
        </authorList>
    </citation>
    <scope>NUCLEOTIDE SEQUENCE</scope>
</reference>